<dbReference type="OrthoDB" id="5769308at2"/>
<evidence type="ECO:0000313" key="1">
    <source>
        <dbReference type="EMBL" id="RUS96447.1"/>
    </source>
</evidence>
<dbReference type="PANTHER" id="PTHR34235">
    <property type="entry name" value="SLR1203 PROTEIN-RELATED"/>
    <property type="match status" value="1"/>
</dbReference>
<sequence>MKLQTQATLYEQDYYLWLETTIEKLREHKFKAVDIDNLIEELETLGRSEKKALRSYLRLIVMHLLKWQYQPEKRSKSWQITIRNNRFEVEEALEDSPSFKPQLAELLNQCYPRAVMEASEGTGLSATIFPSSCLFTIEQILDQNFLPN</sequence>
<dbReference type="EMBL" id="RSCM01000007">
    <property type="protein sequence ID" value="RUS96447.1"/>
    <property type="molecule type" value="Genomic_DNA"/>
</dbReference>
<proteinExistence type="predicted"/>
<dbReference type="PANTHER" id="PTHR34235:SF3">
    <property type="entry name" value="SLR1203 PROTEIN"/>
    <property type="match status" value="1"/>
</dbReference>
<keyword evidence="2" id="KW-1185">Reference proteome</keyword>
<organism evidence="1 2">
    <name type="scientific">Trichormus variabilis SAG 1403-4b</name>
    <dbReference type="NCBI Taxonomy" id="447716"/>
    <lineage>
        <taxon>Bacteria</taxon>
        <taxon>Bacillati</taxon>
        <taxon>Cyanobacteriota</taxon>
        <taxon>Cyanophyceae</taxon>
        <taxon>Nostocales</taxon>
        <taxon>Nostocaceae</taxon>
        <taxon>Trichormus</taxon>
    </lineage>
</organism>
<dbReference type="Pfam" id="PF01724">
    <property type="entry name" value="DUF29"/>
    <property type="match status" value="1"/>
</dbReference>
<dbReference type="InterPro" id="IPR002636">
    <property type="entry name" value="DUF29"/>
</dbReference>
<dbReference type="AlphaFoldDB" id="A0A3S1BXH9"/>
<dbReference type="Proteomes" id="UP000276103">
    <property type="component" value="Unassembled WGS sequence"/>
</dbReference>
<dbReference type="RefSeq" id="WP_127054409.1">
    <property type="nucleotide sequence ID" value="NZ_RSCM01000007.1"/>
</dbReference>
<reference evidence="1 2" key="1">
    <citation type="journal article" date="2019" name="Genome Biol. Evol.">
        <title>Day and night: Metabolic profiles and evolutionary relationships of six axenic non-marine cyanobacteria.</title>
        <authorList>
            <person name="Will S.E."/>
            <person name="Henke P."/>
            <person name="Boedeker C."/>
            <person name="Huang S."/>
            <person name="Brinkmann H."/>
            <person name="Rohde M."/>
            <person name="Jarek M."/>
            <person name="Friedl T."/>
            <person name="Seufert S."/>
            <person name="Schumacher M."/>
            <person name="Overmann J."/>
            <person name="Neumann-Schaal M."/>
            <person name="Petersen J."/>
        </authorList>
    </citation>
    <scope>NUCLEOTIDE SEQUENCE [LARGE SCALE GENOMIC DNA]</scope>
    <source>
        <strain evidence="1 2">SAG 1403-4b</strain>
    </source>
</reference>
<dbReference type="Gene3D" id="1.20.1220.20">
    <property type="entry name" value="Uncharcterised protein PF01724"/>
    <property type="match status" value="1"/>
</dbReference>
<evidence type="ECO:0008006" key="3">
    <source>
        <dbReference type="Google" id="ProtNLM"/>
    </source>
</evidence>
<name>A0A3S1BXH9_ANAVA</name>
<evidence type="ECO:0000313" key="2">
    <source>
        <dbReference type="Proteomes" id="UP000276103"/>
    </source>
</evidence>
<comment type="caution">
    <text evidence="1">The sequence shown here is derived from an EMBL/GenBank/DDBJ whole genome shotgun (WGS) entry which is preliminary data.</text>
</comment>
<gene>
    <name evidence="1" type="ORF">DSM107003_25440</name>
</gene>
<protein>
    <recommendedName>
        <fullName evidence="3">DUF29 domain-containing protein</fullName>
    </recommendedName>
</protein>
<accession>A0A3S1BXH9</accession>